<feature type="transmembrane region" description="Helical" evidence="1">
    <location>
        <begin position="549"/>
        <end position="571"/>
    </location>
</feature>
<dbReference type="InterPro" id="IPR006621">
    <property type="entry name" value="Nose-resist-to-fluoxetine_N"/>
</dbReference>
<keyword evidence="4" id="KW-1185">Reference proteome</keyword>
<dbReference type="InterPro" id="IPR052728">
    <property type="entry name" value="O2_lipid_transport_reg"/>
</dbReference>
<feature type="transmembrane region" description="Helical" evidence="1">
    <location>
        <begin position="475"/>
        <end position="499"/>
    </location>
</feature>
<feature type="transmembrane region" description="Helical" evidence="1">
    <location>
        <begin position="243"/>
        <end position="264"/>
    </location>
</feature>
<dbReference type="AlphaFoldDB" id="T1GU22"/>
<feature type="transmembrane region" description="Helical" evidence="1">
    <location>
        <begin position="374"/>
        <end position="394"/>
    </location>
</feature>
<name>T1GU22_MEGSC</name>
<dbReference type="HOGENOM" id="CLU_007874_3_0_1"/>
<feature type="transmembrane region" description="Helical" evidence="1">
    <location>
        <begin position="415"/>
        <end position="432"/>
    </location>
</feature>
<keyword evidence="1" id="KW-1133">Transmembrane helix</keyword>
<protein>
    <recommendedName>
        <fullName evidence="2">Nose resistant-to-fluoxetine protein N-terminal domain-containing protein</fullName>
    </recommendedName>
</protein>
<organism evidence="3 4">
    <name type="scientific">Megaselia scalaris</name>
    <name type="common">Humpbacked fly</name>
    <name type="synonym">Phora scalaris</name>
    <dbReference type="NCBI Taxonomy" id="36166"/>
    <lineage>
        <taxon>Eukaryota</taxon>
        <taxon>Metazoa</taxon>
        <taxon>Ecdysozoa</taxon>
        <taxon>Arthropoda</taxon>
        <taxon>Hexapoda</taxon>
        <taxon>Insecta</taxon>
        <taxon>Pterygota</taxon>
        <taxon>Neoptera</taxon>
        <taxon>Endopterygota</taxon>
        <taxon>Diptera</taxon>
        <taxon>Brachycera</taxon>
        <taxon>Muscomorpha</taxon>
        <taxon>Platypezoidea</taxon>
        <taxon>Phoridae</taxon>
        <taxon>Megaseliini</taxon>
        <taxon>Megaselia</taxon>
    </lineage>
</organism>
<feature type="transmembrane region" description="Helical" evidence="1">
    <location>
        <begin position="293"/>
        <end position="313"/>
    </location>
</feature>
<dbReference type="EnsemblMetazoa" id="MESCA007222-RA">
    <property type="protein sequence ID" value="MESCA007222-PA"/>
    <property type="gene ID" value="MESCA007222"/>
</dbReference>
<proteinExistence type="predicted"/>
<accession>T1GU22</accession>
<evidence type="ECO:0000313" key="3">
    <source>
        <dbReference type="EnsemblMetazoa" id="MESCA007222-PA"/>
    </source>
</evidence>
<dbReference type="PANTHER" id="PTHR11161:SF15">
    <property type="entry name" value="GH19286P-RELATED"/>
    <property type="match status" value="1"/>
</dbReference>
<dbReference type="EMBL" id="CAQQ02134137">
    <property type="status" value="NOT_ANNOTATED_CDS"/>
    <property type="molecule type" value="Genomic_DNA"/>
</dbReference>
<dbReference type="PANTHER" id="PTHR11161">
    <property type="entry name" value="O-ACYLTRANSFERASE"/>
    <property type="match status" value="1"/>
</dbReference>
<feature type="transmembrane region" description="Helical" evidence="1">
    <location>
        <begin position="205"/>
        <end position="223"/>
    </location>
</feature>
<feature type="transmembrane region" description="Helical" evidence="1">
    <location>
        <begin position="519"/>
        <end position="537"/>
    </location>
</feature>
<dbReference type="OMA" id="DEMCSRH"/>
<reference evidence="3" key="2">
    <citation type="submission" date="2015-06" db="UniProtKB">
        <authorList>
            <consortium name="EnsemblMetazoa"/>
        </authorList>
    </citation>
    <scope>IDENTIFICATION</scope>
</reference>
<dbReference type="Proteomes" id="UP000015102">
    <property type="component" value="Unassembled WGS sequence"/>
</dbReference>
<evidence type="ECO:0000313" key="4">
    <source>
        <dbReference type="Proteomes" id="UP000015102"/>
    </source>
</evidence>
<evidence type="ECO:0000256" key="1">
    <source>
        <dbReference type="SAM" id="Phobius"/>
    </source>
</evidence>
<evidence type="ECO:0000259" key="2">
    <source>
        <dbReference type="Pfam" id="PF20146"/>
    </source>
</evidence>
<feature type="domain" description="Nose resistant-to-fluoxetine protein N-terminal" evidence="2">
    <location>
        <begin position="26"/>
        <end position="107"/>
    </location>
</feature>
<dbReference type="STRING" id="36166.T1GU22"/>
<keyword evidence="1" id="KW-0812">Transmembrane</keyword>
<reference evidence="4" key="1">
    <citation type="submission" date="2013-02" db="EMBL/GenBank/DDBJ databases">
        <authorList>
            <person name="Hughes D."/>
        </authorList>
    </citation>
    <scope>NUCLEOTIDE SEQUENCE</scope>
    <source>
        <strain>Durham</strain>
        <strain evidence="4">NC isolate 2 -- Noor lab</strain>
    </source>
</reference>
<feature type="transmembrane region" description="Helical" evidence="1">
    <location>
        <begin position="141"/>
        <end position="163"/>
    </location>
</feature>
<dbReference type="Pfam" id="PF20146">
    <property type="entry name" value="NRF"/>
    <property type="match status" value="1"/>
</dbReference>
<sequence length="591" mass="68374">MTYFFSSSRFFSPQKPRIHLRERILVGQRPRCLTTHQPLKLSLSNTIKRSMKEGLISDVAPFEMEYKVVHLNSNSPWQIDFKIKADPVLHLGLCLPKSCSNEEVFNITRRSIGNGLIEDFKLLEFRPEVFRVKDLKLNGYYFTRTSLLLFVALTSLTLFMYYLSQKGLKSSIIQSFNLRKHLESLFSYKESSEASIPVINGYKTILCSSFVIAHVLFFSYFTINNKGSFLSTLETSAFQVLAQTPVLVEGFFVISAFLSCKNFLSNEKLIEEIRKASLLGCISKYLRVILYRYFRLVPLYLVVMLITDFTTAYSNEVSPFFLEERYDEVCPKFWWRNVLLIQNWFPYEEICMNGLGPQPAICSFSCLKRSIGKLLIAFAYIFSIIWFAMVALKLHYAFSVDIRTRTIIPIYMSSFYRFAPYFCGTVAAWILHEHKNLLTEMSPKVEKQLWNLSYICFLGIIFMEMDRSLSTIPTILIAVLGHHSNSLFVCWILLASATGKKVWWTEILEKPVFQPFCKLSYGIYLINSVLASFIFSLSENSTNFDIPLMVFISSGCLLITYILSILFHILYEAPYLKVSKILFDDKVKKVC</sequence>
<keyword evidence="1" id="KW-0472">Membrane</keyword>